<comment type="caution">
    <text evidence="2">The sequence shown here is derived from an EMBL/GenBank/DDBJ whole genome shotgun (WGS) entry which is preliminary data.</text>
</comment>
<organism evidence="2 3">
    <name type="scientific">Tunturiibacter gelidiferens</name>
    <dbReference type="NCBI Taxonomy" id="3069689"/>
    <lineage>
        <taxon>Bacteria</taxon>
        <taxon>Pseudomonadati</taxon>
        <taxon>Acidobacteriota</taxon>
        <taxon>Terriglobia</taxon>
        <taxon>Terriglobales</taxon>
        <taxon>Acidobacteriaceae</taxon>
        <taxon>Tunturiibacter</taxon>
    </lineage>
</organism>
<protein>
    <submittedName>
        <fullName evidence="2">Uncharacterized protein</fullName>
    </submittedName>
</protein>
<evidence type="ECO:0000256" key="1">
    <source>
        <dbReference type="SAM" id="MobiDB-lite"/>
    </source>
</evidence>
<proteinExistence type="predicted"/>
<dbReference type="Proteomes" id="UP000535182">
    <property type="component" value="Unassembled WGS sequence"/>
</dbReference>
<gene>
    <name evidence="2" type="ORF">HDF14_001839</name>
</gene>
<dbReference type="AlphaFoldDB" id="A0A9X0QD95"/>
<dbReference type="RefSeq" id="WP_183975506.1">
    <property type="nucleotide sequence ID" value="NZ_JACHEB010000003.1"/>
</dbReference>
<accession>A0A9X0QD95</accession>
<evidence type="ECO:0000313" key="2">
    <source>
        <dbReference type="EMBL" id="MBB5328233.1"/>
    </source>
</evidence>
<keyword evidence="3" id="KW-1185">Reference proteome</keyword>
<name>A0A9X0QD95_9BACT</name>
<dbReference type="EMBL" id="JACHEB010000003">
    <property type="protein sequence ID" value="MBB5328233.1"/>
    <property type="molecule type" value="Genomic_DNA"/>
</dbReference>
<feature type="region of interest" description="Disordered" evidence="1">
    <location>
        <begin position="1"/>
        <end position="20"/>
    </location>
</feature>
<sequence length="198" mass="22465">MKSVKEKAVSSSPSMQLRPGDLRLHATSKPKLVHVGPLEAFTKLRGIQADMQIPMKTFGPDQGEIHWNDGSGRIADLINVTVTIIRLTNPNTGLVSIEMSLEYLITSDGARTPDGRPFPGATHDFDPGREDYNLYHNIYFRNSSGGLVYHWALDKDFALVCGWNRQHRFHQNIETNQLDWFDLVSQYQWEVGGAFYRC</sequence>
<evidence type="ECO:0000313" key="3">
    <source>
        <dbReference type="Proteomes" id="UP000535182"/>
    </source>
</evidence>
<reference evidence="2 3" key="1">
    <citation type="submission" date="2020-08" db="EMBL/GenBank/DDBJ databases">
        <title>Genomic Encyclopedia of Type Strains, Phase IV (KMG-V): Genome sequencing to study the core and pangenomes of soil and plant-associated prokaryotes.</title>
        <authorList>
            <person name="Whitman W."/>
        </authorList>
    </citation>
    <scope>NUCLEOTIDE SEQUENCE [LARGE SCALE GENOMIC DNA]</scope>
    <source>
        <strain evidence="2 3">X5P2</strain>
    </source>
</reference>